<keyword evidence="3" id="KW-1185">Reference proteome</keyword>
<feature type="transmembrane region" description="Helical" evidence="1">
    <location>
        <begin position="79"/>
        <end position="99"/>
    </location>
</feature>
<dbReference type="Proteomes" id="UP000030518">
    <property type="component" value="Unassembled WGS sequence"/>
</dbReference>
<keyword evidence="1" id="KW-0472">Membrane</keyword>
<comment type="caution">
    <text evidence="2">The sequence shown here is derived from an EMBL/GenBank/DDBJ whole genome shotgun (WGS) entry which is preliminary data.</text>
</comment>
<gene>
    <name evidence="2" type="ORF">LF41_2327</name>
</gene>
<dbReference type="PATRIC" id="fig|1300345.3.peg.902"/>
<dbReference type="AlphaFoldDB" id="A0A0A2X3K5"/>
<evidence type="ECO:0000256" key="1">
    <source>
        <dbReference type="SAM" id="Phobius"/>
    </source>
</evidence>
<dbReference type="STRING" id="1300345.LF41_2327"/>
<proteinExistence type="predicted"/>
<protein>
    <recommendedName>
        <fullName evidence="4">Transmembrane protein</fullName>
    </recommendedName>
</protein>
<accession>A0A0A2X3K5</accession>
<keyword evidence="1" id="KW-0812">Transmembrane</keyword>
<evidence type="ECO:0000313" key="3">
    <source>
        <dbReference type="Proteomes" id="UP000030518"/>
    </source>
</evidence>
<dbReference type="EMBL" id="JRKJ01000005">
    <property type="protein sequence ID" value="KGQ19824.1"/>
    <property type="molecule type" value="Genomic_DNA"/>
</dbReference>
<sequence>MESITAGEFALLLVLSWGPVYLVAAFVQWRLLGARKDRAVWLVGALLFECLLALAIWLSPLNRHFVTRPLPGVLDAGSFPLQAALLASVVTTLAVWLMGRSFRQAR</sequence>
<name>A0A0A2X3K5_9GAMM</name>
<evidence type="ECO:0000313" key="2">
    <source>
        <dbReference type="EMBL" id="KGQ19824.1"/>
    </source>
</evidence>
<organism evidence="2 3">
    <name type="scientific">Lysobacter dokdonensis DS-58</name>
    <dbReference type="NCBI Taxonomy" id="1300345"/>
    <lineage>
        <taxon>Bacteria</taxon>
        <taxon>Pseudomonadati</taxon>
        <taxon>Pseudomonadota</taxon>
        <taxon>Gammaproteobacteria</taxon>
        <taxon>Lysobacterales</taxon>
        <taxon>Lysobacteraceae</taxon>
        <taxon>Noviluteimonas</taxon>
    </lineage>
</organism>
<feature type="transmembrane region" description="Helical" evidence="1">
    <location>
        <begin position="6"/>
        <end position="27"/>
    </location>
</feature>
<reference evidence="2 3" key="1">
    <citation type="submission" date="2014-09" db="EMBL/GenBank/DDBJ databases">
        <title>Genome sequences of Lysobacter dokdonensis DS-58.</title>
        <authorList>
            <person name="Kim J.F."/>
            <person name="Kwak M.-J."/>
        </authorList>
    </citation>
    <scope>NUCLEOTIDE SEQUENCE [LARGE SCALE GENOMIC DNA]</scope>
    <source>
        <strain evidence="2 3">DS-58</strain>
    </source>
</reference>
<evidence type="ECO:0008006" key="4">
    <source>
        <dbReference type="Google" id="ProtNLM"/>
    </source>
</evidence>
<keyword evidence="1" id="KW-1133">Transmembrane helix</keyword>
<dbReference type="RefSeq" id="WP_036166657.1">
    <property type="nucleotide sequence ID" value="NZ_JRKJ01000005.1"/>
</dbReference>
<feature type="transmembrane region" description="Helical" evidence="1">
    <location>
        <begin position="39"/>
        <end position="59"/>
    </location>
</feature>